<keyword evidence="1" id="KW-0408">Iron</keyword>
<dbReference type="EMBL" id="WTUX01000019">
    <property type="protein sequence ID" value="MZR14350.1"/>
    <property type="molecule type" value="Genomic_DNA"/>
</dbReference>
<dbReference type="GO" id="GO:0016829">
    <property type="term" value="F:lyase activity"/>
    <property type="evidence" value="ECO:0007669"/>
    <property type="project" value="UniProtKB-KW"/>
</dbReference>
<dbReference type="InterPro" id="IPR015931">
    <property type="entry name" value="Acnase/IPM_dHydase_lsu_aba_1/3"/>
</dbReference>
<dbReference type="InterPro" id="IPR007506">
    <property type="entry name" value="PMDh-L-like_dom"/>
</dbReference>
<evidence type="ECO:0000313" key="4">
    <source>
        <dbReference type="EMBL" id="MZR14350.1"/>
    </source>
</evidence>
<organism evidence="4 5">
    <name type="scientific">Maritimibacter harenae</name>
    <dbReference type="NCBI Taxonomy" id="2606218"/>
    <lineage>
        <taxon>Bacteria</taxon>
        <taxon>Pseudomonadati</taxon>
        <taxon>Pseudomonadota</taxon>
        <taxon>Alphaproteobacteria</taxon>
        <taxon>Rhodobacterales</taxon>
        <taxon>Roseobacteraceae</taxon>
        <taxon>Maritimibacter</taxon>
    </lineage>
</organism>
<dbReference type="Pfam" id="PF04412">
    <property type="entry name" value="AcnX"/>
    <property type="match status" value="1"/>
</dbReference>
<comment type="caution">
    <text evidence="4">The sequence shown here is derived from an EMBL/GenBank/DDBJ whole genome shotgun (WGS) entry which is preliminary data.</text>
</comment>
<dbReference type="PANTHER" id="PTHR36577:SF3">
    <property type="entry name" value="DUF521 DOMAIN PROTEIN (AFU_ORTHOLOGUE AFUA_6G00490)"/>
    <property type="match status" value="1"/>
</dbReference>
<dbReference type="Proteomes" id="UP000467322">
    <property type="component" value="Unassembled WGS sequence"/>
</dbReference>
<reference evidence="4 5" key="1">
    <citation type="submission" date="2019-12" db="EMBL/GenBank/DDBJ databases">
        <title>Maritimibacter sp. nov. sp. isolated from sea sand.</title>
        <authorList>
            <person name="Kim J."/>
            <person name="Jeong S.E."/>
            <person name="Jung H.S."/>
            <person name="Jeon C.O."/>
        </authorList>
    </citation>
    <scope>NUCLEOTIDE SEQUENCE [LARGE SCALE GENOMIC DNA]</scope>
    <source>
        <strain evidence="4 5">DP07</strain>
    </source>
</reference>
<evidence type="ECO:0000313" key="5">
    <source>
        <dbReference type="Proteomes" id="UP000467322"/>
    </source>
</evidence>
<protein>
    <submittedName>
        <fullName evidence="4">DUF521 domain-containing protein</fullName>
    </submittedName>
</protein>
<dbReference type="SUPFAM" id="SSF53732">
    <property type="entry name" value="Aconitase iron-sulfur domain"/>
    <property type="match status" value="1"/>
</dbReference>
<keyword evidence="5" id="KW-1185">Reference proteome</keyword>
<gene>
    <name evidence="4" type="ORF">GQE99_15130</name>
</gene>
<accession>A0A845M1W7</accession>
<dbReference type="AlphaFoldDB" id="A0A845M1W7"/>
<evidence type="ECO:0000259" key="3">
    <source>
        <dbReference type="Pfam" id="PF04412"/>
    </source>
</evidence>
<dbReference type="PANTHER" id="PTHR36577">
    <property type="entry name" value="DUF521 DOMAIN PROTEIN (AFU_ORTHOLOGUE AFUA_6G00490)"/>
    <property type="match status" value="1"/>
</dbReference>
<proteinExistence type="predicted"/>
<name>A0A845M1W7_9RHOB</name>
<dbReference type="RefSeq" id="WP_161352478.1">
    <property type="nucleotide sequence ID" value="NZ_WTUX01000019.1"/>
</dbReference>
<dbReference type="Gene3D" id="3.30.499.10">
    <property type="entry name" value="Aconitase, domain 3"/>
    <property type="match status" value="1"/>
</dbReference>
<dbReference type="InterPro" id="IPR036008">
    <property type="entry name" value="Aconitase_4Fe-4S_dom"/>
</dbReference>
<keyword evidence="2" id="KW-0456">Lyase</keyword>
<evidence type="ECO:0000256" key="1">
    <source>
        <dbReference type="ARBA" id="ARBA00023004"/>
    </source>
</evidence>
<feature type="domain" description="Phosphomevalonate dehydratase large subunit-like" evidence="3">
    <location>
        <begin position="1"/>
        <end position="416"/>
    </location>
</feature>
<sequence>MQLTDFEKSMLDGAQGDAKARAMDLLLRYGEALGAERLVETRNVAGAFNASTPSVRHMVGDGDEEGFDRVFSGLNLDSDDVVDIPRMTVPTCQLITGIDMENHETQGVDPALAELQGKSERYLGKRGVNMMCTCTPYQVGNVPLQGEHCAWMESSAVIYCNSVLGARTNVEGKESTGAAGLTGRIPYWGLHMPENRNANRLIRLDVEVDDMSEWGVLGYFTGFEVEEDQPAFDGLTHQPDLMKLKHFGAAAASSGGVELYHMPGITPEAPTLEAAFAGAALPAPIIYGAKERKRTWERLQNATDRKLDFVMLGCPHNSIEQMSRVAELLEGRRIHPDTALWVHTPRAIRQVADRSGYTEVIERAGGVVMSDTCPSISRKLPKGVRVIATDSAKQAHYLPAITKVQGWFGSVEQCVESAVAGEWLGVVR</sequence>
<evidence type="ECO:0000256" key="2">
    <source>
        <dbReference type="ARBA" id="ARBA00023239"/>
    </source>
</evidence>